<keyword evidence="5" id="KW-1185">Reference proteome</keyword>
<reference evidence="5" key="3">
    <citation type="journal article" date="2019" name="Int. J. Syst. Evol. Microbiol.">
        <title>The Global Catalogue of Microorganisms (GCM) 10K type strain sequencing project: providing services to taxonomists for standard genome sequencing and annotation.</title>
        <authorList>
            <consortium name="The Broad Institute Genomics Platform"/>
            <consortium name="The Broad Institute Genome Sequencing Center for Infectious Disease"/>
            <person name="Wu L."/>
            <person name="Ma J."/>
        </authorList>
    </citation>
    <scope>NUCLEOTIDE SEQUENCE [LARGE SCALE GENOMIC DNA]</scope>
    <source>
        <strain evidence="5">CGMCC 1.10832</strain>
    </source>
</reference>
<dbReference type="Proteomes" id="UP000240608">
    <property type="component" value="Unassembled WGS sequence"/>
</dbReference>
<reference evidence="3 4" key="2">
    <citation type="submission" date="2018-03" db="EMBL/GenBank/DDBJ databases">
        <title>Cross-interface Injection: A General Nanoliter Liquid Handling Method Applied to Single Cells Genome Amplification Automated Nanoliter Liquid Handling Applied to Single Cell Multiple Displacement Amplification.</title>
        <authorList>
            <person name="Yun J."/>
            <person name="Xu P."/>
            <person name="Xu J."/>
            <person name="Dai X."/>
            <person name="Wang Y."/>
            <person name="Zheng X."/>
            <person name="Cao C."/>
            <person name="Yi Q."/>
            <person name="Zhu Y."/>
            <person name="Wang L."/>
            <person name="Dong Z."/>
            <person name="Huang Y."/>
            <person name="Huang L."/>
            <person name="Du W."/>
        </authorList>
    </citation>
    <scope>NUCLEOTIDE SEQUENCE [LARGE SCALE GENOMIC DNA]</scope>
    <source>
        <strain evidence="3 4">Z-D1-2</strain>
    </source>
</reference>
<dbReference type="Proteomes" id="UP000636010">
    <property type="component" value="Unassembled WGS sequence"/>
</dbReference>
<dbReference type="AlphaFoldDB" id="A0A2T4DQP1"/>
<name>A0A2T4DQP1_9BACT</name>
<reference evidence="2" key="4">
    <citation type="submission" date="2024-05" db="EMBL/GenBank/DDBJ databases">
        <authorList>
            <person name="Sun Q."/>
            <person name="Zhou Y."/>
        </authorList>
    </citation>
    <scope>NUCLEOTIDE SEQUENCE</scope>
    <source>
        <strain evidence="2">CGMCC 1.10832</strain>
    </source>
</reference>
<protein>
    <submittedName>
        <fullName evidence="3">Uncharacterized protein</fullName>
    </submittedName>
</protein>
<evidence type="ECO:0000313" key="5">
    <source>
        <dbReference type="Proteomes" id="UP000636010"/>
    </source>
</evidence>
<comment type="caution">
    <text evidence="3">The sequence shown here is derived from an EMBL/GenBank/DDBJ whole genome shotgun (WGS) entry which is preliminary data.</text>
</comment>
<gene>
    <name evidence="3" type="ORF">C9994_09085</name>
    <name evidence="2" type="ORF">GCM10011506_01310</name>
</gene>
<proteinExistence type="predicted"/>
<feature type="region of interest" description="Disordered" evidence="1">
    <location>
        <begin position="93"/>
        <end position="127"/>
    </location>
</feature>
<sequence>MSSKIPGGGGSPISKTDAAKMIEAYKTKRLKLIKETYGIDDTQSVWFKREVFEQMLKSNPNMDGIRIYFGVNYQGVMEGHQNVVLVGTTKVKEGMESSDGAQSEDDEGSIYDMGTPCPPACSKGGIG</sequence>
<reference evidence="2" key="1">
    <citation type="journal article" date="2014" name="Int. J. Syst. Evol. Microbiol.">
        <title>Complete genome of a new Firmicutes species belonging to the dominant human colonic microbiota ('Ruminococcus bicirculans') reveals two chromosomes and a selective capacity to utilize plant glucans.</title>
        <authorList>
            <consortium name="NISC Comparative Sequencing Program"/>
            <person name="Wegmann U."/>
            <person name="Louis P."/>
            <person name="Goesmann A."/>
            <person name="Henrissat B."/>
            <person name="Duncan S.H."/>
            <person name="Flint H.J."/>
        </authorList>
    </citation>
    <scope>NUCLEOTIDE SEQUENCE</scope>
    <source>
        <strain evidence="2">CGMCC 1.10832</strain>
    </source>
</reference>
<dbReference type="RefSeq" id="WP_188459872.1">
    <property type="nucleotide sequence ID" value="NZ_BAABHU010000001.1"/>
</dbReference>
<dbReference type="EMBL" id="BMEC01000001">
    <property type="protein sequence ID" value="GGC19978.1"/>
    <property type="molecule type" value="Genomic_DNA"/>
</dbReference>
<accession>A0A2T4DQP1</accession>
<organism evidence="3 4">
    <name type="scientific">Marivirga lumbricoides</name>
    <dbReference type="NCBI Taxonomy" id="1046115"/>
    <lineage>
        <taxon>Bacteria</taxon>
        <taxon>Pseudomonadati</taxon>
        <taxon>Bacteroidota</taxon>
        <taxon>Cytophagia</taxon>
        <taxon>Cytophagales</taxon>
        <taxon>Marivirgaceae</taxon>
        <taxon>Marivirga</taxon>
    </lineage>
</organism>
<evidence type="ECO:0000313" key="4">
    <source>
        <dbReference type="Proteomes" id="UP000240608"/>
    </source>
</evidence>
<evidence type="ECO:0000256" key="1">
    <source>
        <dbReference type="SAM" id="MobiDB-lite"/>
    </source>
</evidence>
<dbReference type="EMBL" id="PYVU01000069">
    <property type="protein sequence ID" value="PTB96058.1"/>
    <property type="molecule type" value="Genomic_DNA"/>
</dbReference>
<evidence type="ECO:0000313" key="3">
    <source>
        <dbReference type="EMBL" id="PTB96058.1"/>
    </source>
</evidence>
<evidence type="ECO:0000313" key="2">
    <source>
        <dbReference type="EMBL" id="GGC19978.1"/>
    </source>
</evidence>